<proteinExistence type="predicted"/>
<reference evidence="2 3" key="1">
    <citation type="submission" date="2020-03" db="EMBL/GenBank/DDBJ databases">
        <title>Whole genome shotgun sequence of Phytohabitans suffuscus NBRC 105367.</title>
        <authorList>
            <person name="Komaki H."/>
            <person name="Tamura T."/>
        </authorList>
    </citation>
    <scope>NUCLEOTIDE SEQUENCE [LARGE SCALE GENOMIC DNA]</scope>
    <source>
        <strain evidence="2 3">NBRC 105367</strain>
    </source>
</reference>
<feature type="chain" id="PRO_5026137709" description="Secreted protein" evidence="1">
    <location>
        <begin position="31"/>
        <end position="177"/>
    </location>
</feature>
<protein>
    <recommendedName>
        <fullName evidence="4">Secreted protein</fullName>
    </recommendedName>
</protein>
<evidence type="ECO:0000256" key="1">
    <source>
        <dbReference type="SAM" id="SignalP"/>
    </source>
</evidence>
<sequence length="177" mass="18731">MRPPYARIAALTGAVAAGLVAASTAPPANAVPPGDPIQQQINDHVRKYPGGTRIGNTQVSYDKGALVLNFDERPPSAAAAPSSCPKERVCLYTGASYGGQRADLNVCGWYDLAARGWHDRTWSVYYNKARGEMAFDNHGAVPSHASDTFLFGVGSSRRAAPSLGSYGGRADHVRPVC</sequence>
<evidence type="ECO:0000313" key="2">
    <source>
        <dbReference type="EMBL" id="BCB91317.1"/>
    </source>
</evidence>
<reference evidence="2 3" key="2">
    <citation type="submission" date="2020-03" db="EMBL/GenBank/DDBJ databases">
        <authorList>
            <person name="Ichikawa N."/>
            <person name="Kimura A."/>
            <person name="Kitahashi Y."/>
            <person name="Uohara A."/>
        </authorList>
    </citation>
    <scope>NUCLEOTIDE SEQUENCE [LARGE SCALE GENOMIC DNA]</scope>
    <source>
        <strain evidence="2 3">NBRC 105367</strain>
    </source>
</reference>
<accession>A0A6F8YYU6</accession>
<name>A0A6F8YYU6_9ACTN</name>
<keyword evidence="3" id="KW-1185">Reference proteome</keyword>
<evidence type="ECO:0008006" key="4">
    <source>
        <dbReference type="Google" id="ProtNLM"/>
    </source>
</evidence>
<dbReference type="KEGG" id="psuu:Psuf_086300"/>
<dbReference type="Proteomes" id="UP000503011">
    <property type="component" value="Chromosome"/>
</dbReference>
<keyword evidence="1" id="KW-0732">Signal</keyword>
<dbReference type="EMBL" id="AP022871">
    <property type="protein sequence ID" value="BCB91317.1"/>
    <property type="molecule type" value="Genomic_DNA"/>
</dbReference>
<feature type="signal peptide" evidence="1">
    <location>
        <begin position="1"/>
        <end position="30"/>
    </location>
</feature>
<evidence type="ECO:0000313" key="3">
    <source>
        <dbReference type="Proteomes" id="UP000503011"/>
    </source>
</evidence>
<gene>
    <name evidence="2" type="ORF">Psuf_086300</name>
</gene>
<dbReference type="RefSeq" id="WP_173164255.1">
    <property type="nucleotide sequence ID" value="NZ_AP022871.1"/>
</dbReference>
<dbReference type="AlphaFoldDB" id="A0A6F8YYU6"/>
<organism evidence="2 3">
    <name type="scientific">Phytohabitans suffuscus</name>
    <dbReference type="NCBI Taxonomy" id="624315"/>
    <lineage>
        <taxon>Bacteria</taxon>
        <taxon>Bacillati</taxon>
        <taxon>Actinomycetota</taxon>
        <taxon>Actinomycetes</taxon>
        <taxon>Micromonosporales</taxon>
        <taxon>Micromonosporaceae</taxon>
    </lineage>
</organism>
<dbReference type="Pfam" id="PF03995">
    <property type="entry name" value="Inhibitor_I36"/>
    <property type="match status" value="1"/>
</dbReference>